<feature type="compositionally biased region" description="Basic and acidic residues" evidence="1">
    <location>
        <begin position="628"/>
        <end position="637"/>
    </location>
</feature>
<proteinExistence type="predicted"/>
<feature type="compositionally biased region" description="Low complexity" evidence="1">
    <location>
        <begin position="613"/>
        <end position="627"/>
    </location>
</feature>
<protein>
    <submittedName>
        <fullName evidence="2">Uncharacterized protein</fullName>
    </submittedName>
</protein>
<evidence type="ECO:0000256" key="1">
    <source>
        <dbReference type="SAM" id="MobiDB-lite"/>
    </source>
</evidence>
<evidence type="ECO:0000313" key="2">
    <source>
        <dbReference type="EMBL" id="MCW8037955.1"/>
    </source>
</evidence>
<gene>
    <name evidence="2" type="ORF">OKC24_01980</name>
</gene>
<sequence length="637" mass="69855">MSDYIQKIAPDGVMGAAIETVMDQMDKLDSVALRYRNEMSDVLSKISDVKFQPVESPQLFRIPDTPVPDISFDDRPQFSSMPLKFPELPVFHDIDALLNDLNLSEIEMPAAPAMPAIQLPDMPSMAAVEMPQRPDIDADIQLPDAPVLTLPEMDQLIQISIPEFSFPELPDFNGVPPSMDSIAVPNVFINWTTPKYSSELLDGLQAKIRAGMNDGGTGLPDAVQDALFNRSRTRQSNETDKAVQEVIHDWSARNFNMPQGQLAKQIAAIRENGRLDAADLNRDILIEASKWEIENMRFIVEKGMALEQMTMNLFSDFVNRMFEVAKFNAESQISVFNAQVALFNSQNEAFKTLTDVYKTKIEGALAKLNAYKTAVDAQVAIGQINEQYVQVFKAKIDSVLSSVELYKAAIQGASARSELIKTQFDAYKTEVQAVSEKIAAEKIKVESYEAQTRAETAKVGMFEANARAYAATIQGLQAKSSVRSDGIRLKMEAAKTWISKYAADIDGYKAGIQASLSEVQQNTSAFSAQVEAWRAAAGLEVSNAEMQSRFADMNTQTNIAYSQMQISEFQAKIQQATQQAQIALDSVKSVGQFTSQLAAGAMSAAHVSASISGSGSASTSTSSSTSDSKSESHNYNY</sequence>
<name>A0ABT3NEG9_9GAMM</name>
<accession>A0ABT3NEG9</accession>
<feature type="region of interest" description="Disordered" evidence="1">
    <location>
        <begin position="613"/>
        <end position="637"/>
    </location>
</feature>
<dbReference type="EMBL" id="JAPEQW010000002">
    <property type="protein sequence ID" value="MCW8037955.1"/>
    <property type="molecule type" value="Genomic_DNA"/>
</dbReference>
<dbReference type="Proteomes" id="UP001209682">
    <property type="component" value="Unassembled WGS sequence"/>
</dbReference>
<dbReference type="RefSeq" id="WP_265464678.1">
    <property type="nucleotide sequence ID" value="NZ_JAPEQW010000002.1"/>
</dbReference>
<keyword evidence="3" id="KW-1185">Reference proteome</keyword>
<comment type="caution">
    <text evidence="2">The sequence shown here is derived from an EMBL/GenBank/DDBJ whole genome shotgun (WGS) entry which is preliminary data.</text>
</comment>
<organism evidence="2 3">
    <name type="scientific">Acinetobacter entericus</name>
    <dbReference type="NCBI Taxonomy" id="2989714"/>
    <lineage>
        <taxon>Bacteria</taxon>
        <taxon>Pseudomonadati</taxon>
        <taxon>Pseudomonadota</taxon>
        <taxon>Gammaproteobacteria</taxon>
        <taxon>Moraxellales</taxon>
        <taxon>Moraxellaceae</taxon>
        <taxon>Acinetobacter</taxon>
    </lineage>
</organism>
<evidence type="ECO:0000313" key="3">
    <source>
        <dbReference type="Proteomes" id="UP001209682"/>
    </source>
</evidence>
<reference evidence="2 3" key="1">
    <citation type="submission" date="2022-11" db="EMBL/GenBank/DDBJ databases">
        <title>Acinetobacter entericus sp. nov., isolated from the gut of the plastic-eating larvae of the Coleoptera insect Zophobas atratus.</title>
        <authorList>
            <person name="Dong X."/>
            <person name="Yang Y."/>
        </authorList>
    </citation>
    <scope>NUCLEOTIDE SEQUENCE [LARGE SCALE GENOMIC DNA]</scope>
    <source>
        <strain evidence="2 3">BIT-DXN8</strain>
    </source>
</reference>